<comment type="caution">
    <text evidence="2">The sequence shown here is derived from an EMBL/GenBank/DDBJ whole genome shotgun (WGS) entry which is preliminary data.</text>
</comment>
<feature type="transmembrane region" description="Helical" evidence="1">
    <location>
        <begin position="110"/>
        <end position="132"/>
    </location>
</feature>
<evidence type="ECO:0000256" key="1">
    <source>
        <dbReference type="SAM" id="Phobius"/>
    </source>
</evidence>
<feature type="transmembrane region" description="Helical" evidence="1">
    <location>
        <begin position="139"/>
        <end position="160"/>
    </location>
</feature>
<sequence length="196" mass="19661">MLELPFLVGGLFGVRHTFEADHVAAVATLVEDDDRPVTAGLAWGVGHCLPVLALGGLFLALGVELPALANRVVEFAVAALLVLLGVRVLLDRPPIGSRLFDHDHTDEASFLVGIVHGFAGSGGVVVALAAAAGSSLAGAGFLAGFSVATVVGMGLASWGVGHAVGRLRPLRLVAGLASVVVGLLLGLETLGLGVGL</sequence>
<dbReference type="PANTHER" id="PTHR33876:SF4">
    <property type="entry name" value="CHLOROPLAST PROTEIN FOR GROWTH AND FERTILITY 2"/>
    <property type="match status" value="1"/>
</dbReference>
<dbReference type="Proteomes" id="UP000270581">
    <property type="component" value="Unassembled WGS sequence"/>
</dbReference>
<keyword evidence="1" id="KW-0812">Transmembrane</keyword>
<organism evidence="2 3">
    <name type="scientific">Halosegnis longus</name>
    <dbReference type="NCBI Taxonomy" id="2216012"/>
    <lineage>
        <taxon>Archaea</taxon>
        <taxon>Methanobacteriati</taxon>
        <taxon>Methanobacteriota</taxon>
        <taxon>Stenosarchaea group</taxon>
        <taxon>Halobacteria</taxon>
        <taxon>Halobacteriales</taxon>
        <taxon>Natronomonadaceae</taxon>
        <taxon>Halosegnis</taxon>
    </lineage>
</organism>
<proteinExistence type="predicted"/>
<accession>A0AAJ4R7D1</accession>
<dbReference type="EMBL" id="RJJC01000001">
    <property type="protein sequence ID" value="RNJ25575.1"/>
    <property type="molecule type" value="Genomic_DNA"/>
</dbReference>
<name>A0AAJ4R7D1_9EURY</name>
<feature type="transmembrane region" description="Helical" evidence="1">
    <location>
        <begin position="172"/>
        <end position="194"/>
    </location>
</feature>
<evidence type="ECO:0000313" key="2">
    <source>
        <dbReference type="EMBL" id="RNJ25575.1"/>
    </source>
</evidence>
<feature type="transmembrane region" description="Helical" evidence="1">
    <location>
        <begin position="41"/>
        <end position="60"/>
    </location>
</feature>
<dbReference type="InterPro" id="IPR052776">
    <property type="entry name" value="Chloro_ReproSupport/MetalTrans"/>
</dbReference>
<dbReference type="AlphaFoldDB" id="A0AAJ4R7D1"/>
<dbReference type="PANTHER" id="PTHR33876">
    <property type="entry name" value="UNNAMED PRODUCT"/>
    <property type="match status" value="1"/>
</dbReference>
<gene>
    <name evidence="2" type="ORF">Nmn1133_02000</name>
</gene>
<feature type="transmembrane region" description="Helical" evidence="1">
    <location>
        <begin position="72"/>
        <end position="90"/>
    </location>
</feature>
<protein>
    <submittedName>
        <fullName evidence="2">High-affinity nickel-transporter protein</fullName>
    </submittedName>
</protein>
<keyword evidence="1" id="KW-1133">Transmembrane helix</keyword>
<reference evidence="2 3" key="1">
    <citation type="submission" date="2018-11" db="EMBL/GenBank/DDBJ databases">
        <title>Genome sequences of Natronomonas sp. CBA1133.</title>
        <authorList>
            <person name="Roh S.W."/>
            <person name="Cha I.-T."/>
        </authorList>
    </citation>
    <scope>NUCLEOTIDE SEQUENCE [LARGE SCALE GENOMIC DNA]</scope>
    <source>
        <strain evidence="2 3">CBA1133</strain>
    </source>
</reference>
<keyword evidence="3" id="KW-1185">Reference proteome</keyword>
<dbReference type="RefSeq" id="WP_123123720.1">
    <property type="nucleotide sequence ID" value="NZ_QKNW01000001.1"/>
</dbReference>
<evidence type="ECO:0000313" key="3">
    <source>
        <dbReference type="Proteomes" id="UP000270581"/>
    </source>
</evidence>
<keyword evidence="1" id="KW-0472">Membrane</keyword>